<dbReference type="Proteomes" id="UP000323235">
    <property type="component" value="Segment"/>
</dbReference>
<name>A0A5B9N6Z5_9CAUD</name>
<proteinExistence type="predicted"/>
<dbReference type="EMBL" id="MN062187">
    <property type="protein sequence ID" value="QEG09359.1"/>
    <property type="molecule type" value="Genomic_DNA"/>
</dbReference>
<accession>A0A5B9N6Z5</accession>
<evidence type="ECO:0000313" key="3">
    <source>
        <dbReference type="Proteomes" id="UP000323235"/>
    </source>
</evidence>
<feature type="region of interest" description="Disordered" evidence="1">
    <location>
        <begin position="47"/>
        <end position="70"/>
    </location>
</feature>
<evidence type="ECO:0000313" key="2">
    <source>
        <dbReference type="EMBL" id="QEG09359.1"/>
    </source>
</evidence>
<gene>
    <name evidence="2" type="ORF">Samson_044</name>
</gene>
<sequence length="70" mass="7801">MGKLQRVFAPHYLTLRAQWPQAFAIKPTRGGYEAVVFIEGATNVRNPERAQDAKGASQGWKRTASGEDRI</sequence>
<reference evidence="3" key="1">
    <citation type="submission" date="2019-06" db="EMBL/GenBank/DDBJ databases">
        <title>Complete Genome Sequence of Xanthomonas spp. Siphophage Samson.</title>
        <authorList>
            <person name="Clark S."/>
            <person name="Le T."/>
            <person name="Moreland R."/>
            <person name="Gonzalez C.F."/>
            <person name="Liu M."/>
            <person name="Ramsey J."/>
        </authorList>
    </citation>
    <scope>NUCLEOTIDE SEQUENCE [LARGE SCALE GENOMIC DNA]</scope>
</reference>
<evidence type="ECO:0000256" key="1">
    <source>
        <dbReference type="SAM" id="MobiDB-lite"/>
    </source>
</evidence>
<organism evidence="2 3">
    <name type="scientific">Xanthomonas phage Samson</name>
    <dbReference type="NCBI Taxonomy" id="2596676"/>
    <lineage>
        <taxon>Viruses</taxon>
        <taxon>Duplodnaviria</taxon>
        <taxon>Heunggongvirae</taxon>
        <taxon>Uroviricota</taxon>
        <taxon>Caudoviricetes</taxon>
        <taxon>Jondennisvirinae</taxon>
        <taxon>Septimatrevirus</taxon>
        <taxon>Septimatrevirus samson</taxon>
    </lineage>
</organism>
<protein>
    <submittedName>
        <fullName evidence="2">Uncharacterized protein</fullName>
    </submittedName>
</protein>
<keyword evidence="3" id="KW-1185">Reference proteome</keyword>